<proteinExistence type="predicted"/>
<evidence type="ECO:0000313" key="1">
    <source>
        <dbReference type="EMBL" id="PYC87410.1"/>
    </source>
</evidence>
<keyword evidence="2" id="KW-1185">Reference proteome</keyword>
<comment type="caution">
    <text evidence="1">The sequence shown here is derived from an EMBL/GenBank/DDBJ whole genome shotgun (WGS) entry which is preliminary data.</text>
</comment>
<dbReference type="Proteomes" id="UP000248039">
    <property type="component" value="Unassembled WGS sequence"/>
</dbReference>
<organism evidence="1 2">
    <name type="scientific">Streptomyces tateyamensis</name>
    <dbReference type="NCBI Taxonomy" id="565073"/>
    <lineage>
        <taxon>Bacteria</taxon>
        <taxon>Bacillati</taxon>
        <taxon>Actinomycetota</taxon>
        <taxon>Actinomycetes</taxon>
        <taxon>Kitasatosporales</taxon>
        <taxon>Streptomycetaceae</taxon>
        <taxon>Streptomyces</taxon>
    </lineage>
</organism>
<evidence type="ECO:0000313" key="2">
    <source>
        <dbReference type="Proteomes" id="UP000248039"/>
    </source>
</evidence>
<sequence>MSAGRGSVATDGTVGTLDLRLAAGTLRCFATGEAQPRLQVRTGCVPGEDVSLRLVHDALVLPRLRDCFTRLAPTRPVTDHERLVGVELTVPQLDAGQLLDQAAEALASGRQAVSAARADDLDLDRVIAVLAAVRTRGSHDLATLATLGSAPGGPVHQVAGARLTARQVTERLIDGGRAVIADAPAQADRVAGAAVLTATHGPAPAPAAVESEAVGGPEQDLPIRLPRPAAPPRWLEVESPRAELAYLQLRRAIPQVATVRALAAALVANQARFGAYSSVVDDAIRSELAASYLWDCVVDLTRGEFLMLAAPAVEDADRVARLVLAEHAGGAALSRRAVATARRIVRSALLRRIGPAQLVLTTQSEVQRAGLPIEFTASLLAAVQDVGHEEVAAARDADDSPTPAVTLVLPAARPR</sequence>
<dbReference type="AlphaFoldDB" id="A0A2V4NPC6"/>
<reference evidence="1 2" key="1">
    <citation type="submission" date="2018-03" db="EMBL/GenBank/DDBJ databases">
        <title>Bioinformatic expansion and discovery of thiopeptide antibiotics.</title>
        <authorList>
            <person name="Schwalen C.J."/>
            <person name="Hudson G.A."/>
            <person name="Mitchell D.A."/>
        </authorList>
    </citation>
    <scope>NUCLEOTIDE SEQUENCE [LARGE SCALE GENOMIC DNA]</scope>
    <source>
        <strain evidence="1 2">ATCC 21389</strain>
    </source>
</reference>
<name>A0A2V4NPC6_9ACTN</name>
<gene>
    <name evidence="1" type="ORF">C7C46_04845</name>
</gene>
<protein>
    <submittedName>
        <fullName evidence="1">Uncharacterized protein</fullName>
    </submittedName>
</protein>
<accession>A0A2V4NPC6</accession>
<dbReference type="EMBL" id="PYBW01000015">
    <property type="protein sequence ID" value="PYC87410.1"/>
    <property type="molecule type" value="Genomic_DNA"/>
</dbReference>
<dbReference type="RefSeq" id="WP_110666049.1">
    <property type="nucleotide sequence ID" value="NZ_PYBW01000015.1"/>
</dbReference>